<evidence type="ECO:0000313" key="1">
    <source>
        <dbReference type="EMBL" id="MDT0344996.1"/>
    </source>
</evidence>
<evidence type="ECO:0000313" key="2">
    <source>
        <dbReference type="Proteomes" id="UP001183246"/>
    </source>
</evidence>
<dbReference type="Proteomes" id="UP001183246">
    <property type="component" value="Unassembled WGS sequence"/>
</dbReference>
<organism evidence="1 2">
    <name type="scientific">Streptomyces litchfieldiae</name>
    <dbReference type="NCBI Taxonomy" id="3075543"/>
    <lineage>
        <taxon>Bacteria</taxon>
        <taxon>Bacillati</taxon>
        <taxon>Actinomycetota</taxon>
        <taxon>Actinomycetes</taxon>
        <taxon>Kitasatosporales</taxon>
        <taxon>Streptomycetaceae</taxon>
        <taxon>Streptomyces</taxon>
    </lineage>
</organism>
<reference evidence="2" key="1">
    <citation type="submission" date="2023-07" db="EMBL/GenBank/DDBJ databases">
        <title>30 novel species of actinomycetes from the DSMZ collection.</title>
        <authorList>
            <person name="Nouioui I."/>
        </authorList>
    </citation>
    <scope>NUCLEOTIDE SEQUENCE [LARGE SCALE GENOMIC DNA]</scope>
    <source>
        <strain evidence="2">DSM 44938</strain>
    </source>
</reference>
<accession>A0ABU2MTM9</accession>
<name>A0ABU2MTM9_9ACTN</name>
<sequence length="46" mass="4966">MADVTDVDTDTHHDETLGQRCVLVTEHVGVLHLMKRRIANAPGAAA</sequence>
<keyword evidence="2" id="KW-1185">Reference proteome</keyword>
<dbReference type="RefSeq" id="WP_311706128.1">
    <property type="nucleotide sequence ID" value="NZ_JAVREL010000012.1"/>
</dbReference>
<proteinExistence type="predicted"/>
<gene>
    <name evidence="1" type="ORF">RM590_20630</name>
</gene>
<protein>
    <submittedName>
        <fullName evidence="1">Uncharacterized protein</fullName>
    </submittedName>
</protein>
<comment type="caution">
    <text evidence="1">The sequence shown here is derived from an EMBL/GenBank/DDBJ whole genome shotgun (WGS) entry which is preliminary data.</text>
</comment>
<dbReference type="EMBL" id="JAVREL010000012">
    <property type="protein sequence ID" value="MDT0344996.1"/>
    <property type="molecule type" value="Genomic_DNA"/>
</dbReference>